<feature type="domain" description="HD" evidence="1">
    <location>
        <begin position="20"/>
        <end position="109"/>
    </location>
</feature>
<accession>A0A7V4UCM4</accession>
<dbReference type="Gene3D" id="1.10.3210.10">
    <property type="entry name" value="Hypothetical protein af1432"/>
    <property type="match status" value="1"/>
</dbReference>
<dbReference type="PANTHER" id="PTHR38659">
    <property type="entry name" value="METAL-DEPENDENT PHOSPHOHYDROLASE"/>
    <property type="match status" value="1"/>
</dbReference>
<gene>
    <name evidence="2" type="ORF">ENK44_04260</name>
</gene>
<dbReference type="SUPFAM" id="SSF109604">
    <property type="entry name" value="HD-domain/PDEase-like"/>
    <property type="match status" value="1"/>
</dbReference>
<evidence type="ECO:0000259" key="1">
    <source>
        <dbReference type="Pfam" id="PF01966"/>
    </source>
</evidence>
<reference evidence="2" key="1">
    <citation type="journal article" date="2020" name="mSystems">
        <title>Genome- and Community-Level Interaction Insights into Carbon Utilization and Element Cycling Functions of Hydrothermarchaeota in Hydrothermal Sediment.</title>
        <authorList>
            <person name="Zhou Z."/>
            <person name="Liu Y."/>
            <person name="Xu W."/>
            <person name="Pan J."/>
            <person name="Luo Z.H."/>
            <person name="Li M."/>
        </authorList>
    </citation>
    <scope>NUCLEOTIDE SEQUENCE [LARGE SCALE GENOMIC DNA]</scope>
    <source>
        <strain evidence="2">HyVt-577</strain>
    </source>
</reference>
<dbReference type="PANTHER" id="PTHR38659:SF1">
    <property type="entry name" value="METAL DEPENDENT PHOSPHOHYDROLASE"/>
    <property type="match status" value="1"/>
</dbReference>
<dbReference type="InterPro" id="IPR006675">
    <property type="entry name" value="HDIG_dom"/>
</dbReference>
<dbReference type="EMBL" id="DRQG01000034">
    <property type="protein sequence ID" value="HGY54892.1"/>
    <property type="molecule type" value="Genomic_DNA"/>
</dbReference>
<evidence type="ECO:0000313" key="2">
    <source>
        <dbReference type="EMBL" id="HGY54892.1"/>
    </source>
</evidence>
<dbReference type="NCBIfam" id="TIGR00277">
    <property type="entry name" value="HDIG"/>
    <property type="match status" value="1"/>
</dbReference>
<comment type="caution">
    <text evidence="2">The sequence shown here is derived from an EMBL/GenBank/DDBJ whole genome shotgun (WGS) entry which is preliminary data.</text>
</comment>
<protein>
    <submittedName>
        <fullName evidence="2">HDIG domain-containing protein</fullName>
    </submittedName>
</protein>
<dbReference type="InterPro" id="IPR006674">
    <property type="entry name" value="HD_domain"/>
</dbReference>
<organism evidence="2">
    <name type="scientific">Caldithrix abyssi</name>
    <dbReference type="NCBI Taxonomy" id="187145"/>
    <lineage>
        <taxon>Bacteria</taxon>
        <taxon>Pseudomonadati</taxon>
        <taxon>Calditrichota</taxon>
        <taxon>Calditrichia</taxon>
        <taxon>Calditrichales</taxon>
        <taxon>Calditrichaceae</taxon>
        <taxon>Caldithrix</taxon>
    </lineage>
</organism>
<dbReference type="Proteomes" id="UP000885779">
    <property type="component" value="Unassembled WGS sequence"/>
</dbReference>
<name>A0A7V4UCM4_CALAY</name>
<dbReference type="AlphaFoldDB" id="A0A7V4UCM4"/>
<proteinExistence type="predicted"/>
<dbReference type="Pfam" id="PF01966">
    <property type="entry name" value="HD"/>
    <property type="match status" value="1"/>
</dbReference>
<sequence length="183" mass="20346">MTREEAHAILTEFTKSESLLKHAYAVEAAMRAYAQKYGEDEELWGAVGLLHDFDYEMFPDEHPMKGSEILKEKGVSEEIRTAILGHADFSGVPRETLMAKVLYAVDELSGFITAVTLVRPTKALSDVKVKSVKKKMKDKSFAAKVNREEIRRGAEELGVDFAEHVEFVIKAMSGAADKLGLNP</sequence>